<protein>
    <submittedName>
        <fullName evidence="2">Uncharacterized protein</fullName>
    </submittedName>
</protein>
<keyword evidence="1" id="KW-0472">Membrane</keyword>
<keyword evidence="3" id="KW-1185">Reference proteome</keyword>
<name>A0A511ATE7_9LACT</name>
<dbReference type="Proteomes" id="UP000321662">
    <property type="component" value="Unassembled WGS sequence"/>
</dbReference>
<evidence type="ECO:0000256" key="1">
    <source>
        <dbReference type="SAM" id="Phobius"/>
    </source>
</evidence>
<organism evidence="2 3">
    <name type="scientific">Alkalibacterium kapii</name>
    <dbReference type="NCBI Taxonomy" id="426704"/>
    <lineage>
        <taxon>Bacteria</taxon>
        <taxon>Bacillati</taxon>
        <taxon>Bacillota</taxon>
        <taxon>Bacilli</taxon>
        <taxon>Lactobacillales</taxon>
        <taxon>Carnobacteriaceae</taxon>
        <taxon>Alkalibacterium</taxon>
    </lineage>
</organism>
<evidence type="ECO:0000313" key="3">
    <source>
        <dbReference type="Proteomes" id="UP000321662"/>
    </source>
</evidence>
<dbReference type="OrthoDB" id="9760371at2"/>
<comment type="caution">
    <text evidence="2">The sequence shown here is derived from an EMBL/GenBank/DDBJ whole genome shotgun (WGS) entry which is preliminary data.</text>
</comment>
<feature type="transmembrane region" description="Helical" evidence="1">
    <location>
        <begin position="6"/>
        <end position="21"/>
    </location>
</feature>
<evidence type="ECO:0000313" key="2">
    <source>
        <dbReference type="EMBL" id="GEK90593.1"/>
    </source>
</evidence>
<proteinExistence type="predicted"/>
<dbReference type="AlphaFoldDB" id="A0A511ATE7"/>
<dbReference type="EMBL" id="BJUY01000002">
    <property type="protein sequence ID" value="GEK90593.1"/>
    <property type="molecule type" value="Genomic_DNA"/>
</dbReference>
<reference evidence="2 3" key="1">
    <citation type="submission" date="2019-07" db="EMBL/GenBank/DDBJ databases">
        <title>Whole genome shotgun sequence of Alkalibacterium kapii NBRC 103247.</title>
        <authorList>
            <person name="Hosoyama A."/>
            <person name="Uohara A."/>
            <person name="Ohji S."/>
            <person name="Ichikawa N."/>
        </authorList>
    </citation>
    <scope>NUCLEOTIDE SEQUENCE [LARGE SCALE GENOMIC DNA]</scope>
    <source>
        <strain evidence="2 3">NBRC 103247</strain>
    </source>
</reference>
<keyword evidence="1" id="KW-0812">Transmembrane</keyword>
<keyword evidence="1" id="KW-1133">Transmembrane helix</keyword>
<accession>A0A511ATE7</accession>
<gene>
    <name evidence="2" type="ORF">AKA01nite_02150</name>
</gene>
<sequence length="127" mass="14185">MFTSIVFVPIVIVSLVLFYRMDEAVTQRVMHEQREATSSIVEMFENIRDEANNSLAVLFEADEVQGAAGLEDTTELQQVISLIQAASDYISDVFVYIPESKTLSTRETEAVEKSTGEWLEETLSANG</sequence>
<dbReference type="RefSeq" id="WP_146922933.1">
    <property type="nucleotide sequence ID" value="NZ_BJUY01000002.1"/>
</dbReference>